<dbReference type="SUPFAM" id="SSF50630">
    <property type="entry name" value="Acid proteases"/>
    <property type="match status" value="1"/>
</dbReference>
<dbReference type="Gene3D" id="2.40.70.10">
    <property type="entry name" value="Acid Proteases"/>
    <property type="match status" value="1"/>
</dbReference>
<dbReference type="GO" id="GO:0006508">
    <property type="term" value="P:proteolysis"/>
    <property type="evidence" value="ECO:0007669"/>
    <property type="project" value="UniProtKB-KW"/>
</dbReference>
<dbReference type="CDD" id="cd05483">
    <property type="entry name" value="retropepsin_like_bacteria"/>
    <property type="match status" value="1"/>
</dbReference>
<dbReference type="AlphaFoldDB" id="A0A327W7H4"/>
<keyword evidence="1" id="KW-0645">Protease</keyword>
<evidence type="ECO:0000313" key="2">
    <source>
        <dbReference type="Proteomes" id="UP000249819"/>
    </source>
</evidence>
<accession>A0A327W7H4</accession>
<gene>
    <name evidence="1" type="ORF">CLV59_10224</name>
</gene>
<dbReference type="Pfam" id="PF13975">
    <property type="entry name" value="gag-asp_proteas"/>
    <property type="match status" value="1"/>
</dbReference>
<reference evidence="1 2" key="1">
    <citation type="submission" date="2018-06" db="EMBL/GenBank/DDBJ databases">
        <title>Genomic Encyclopedia of Archaeal and Bacterial Type Strains, Phase II (KMG-II): from individual species to whole genera.</title>
        <authorList>
            <person name="Goeker M."/>
        </authorList>
    </citation>
    <scope>NUCLEOTIDE SEQUENCE [LARGE SCALE GENOMIC DNA]</scope>
    <source>
        <strain evidence="1 2">DSM 29821</strain>
    </source>
</reference>
<name>A0A327W7H4_9BACT</name>
<proteinExistence type="predicted"/>
<comment type="caution">
    <text evidence="1">The sequence shown here is derived from an EMBL/GenBank/DDBJ whole genome shotgun (WGS) entry which is preliminary data.</text>
</comment>
<organism evidence="1 2">
    <name type="scientific">Chitinophaga dinghuensis</name>
    <dbReference type="NCBI Taxonomy" id="1539050"/>
    <lineage>
        <taxon>Bacteria</taxon>
        <taxon>Pseudomonadati</taxon>
        <taxon>Bacteroidota</taxon>
        <taxon>Chitinophagia</taxon>
        <taxon>Chitinophagales</taxon>
        <taxon>Chitinophagaceae</taxon>
        <taxon>Chitinophaga</taxon>
    </lineage>
</organism>
<sequence length="491" mass="54829">MTLYTGILLCLVLRVHAQNAKEFLRSLEEAVRNKSVEQAKPLLSPVFHIGFYPAPYAYGMLDRAMRKDSLQKLVLKKEETLPSGKRLLVKYYNEGQKPFETWMYLDSANKLTKVQYYDLLAGVDLDKPSVLAAVVPFTFRRGQIIVTLTLNDNPKPLKLLFDTGADGMGLKKSVADELGISPSRQQKTSVVGASAQIGIASGITMHLDTLSIPNNNSAIFPQFDGELDGLFGANFLRNYITEIDFDKQVIRLYTIGKFNYPAEAALIPLDYAVGVPGIHSKVTLNNGKVLEGEFHFDTGAGYPMIIFGPSVHRNQLEENFEISSRSTTTSMGHSSPVVNGVFSAVEVGKWQLGSFTGTMQQYRDGDEKWSPSGDGSFGIELINRFNWVINLADHQYAAIPNNNFSMPANFWMKEVEWGFVNGKMVVKRFMQGTSAADSGIAENDEVMTINGVKADMFKEISNIKKYQELWKNQELKVEVNKFGKPWKIDIP</sequence>
<dbReference type="GO" id="GO:0008233">
    <property type="term" value="F:peptidase activity"/>
    <property type="evidence" value="ECO:0007669"/>
    <property type="project" value="UniProtKB-KW"/>
</dbReference>
<dbReference type="RefSeq" id="WP_111590989.1">
    <property type="nucleotide sequence ID" value="NZ_QLMA01000002.1"/>
</dbReference>
<keyword evidence="2" id="KW-1185">Reference proteome</keyword>
<dbReference type="InterPro" id="IPR021109">
    <property type="entry name" value="Peptidase_aspartic_dom_sf"/>
</dbReference>
<dbReference type="InterPro" id="IPR034122">
    <property type="entry name" value="Retropepsin-like_bacterial"/>
</dbReference>
<dbReference type="EMBL" id="QLMA01000002">
    <property type="protein sequence ID" value="RAJ85323.1"/>
    <property type="molecule type" value="Genomic_DNA"/>
</dbReference>
<evidence type="ECO:0000313" key="1">
    <source>
        <dbReference type="EMBL" id="RAJ85323.1"/>
    </source>
</evidence>
<protein>
    <submittedName>
        <fullName evidence="1">Aspartyl protease</fullName>
    </submittedName>
</protein>
<dbReference type="Proteomes" id="UP000249819">
    <property type="component" value="Unassembled WGS sequence"/>
</dbReference>
<keyword evidence="1" id="KW-0378">Hydrolase</keyword>